<reference evidence="1" key="1">
    <citation type="journal article" date="2014" name="Int. J. Syst. Evol. Microbiol.">
        <title>Complete genome sequence of Corynebacterium casei LMG S-19264T (=DSM 44701T), isolated from a smear-ripened cheese.</title>
        <authorList>
            <consortium name="US DOE Joint Genome Institute (JGI-PGF)"/>
            <person name="Walter F."/>
            <person name="Albersmeier A."/>
            <person name="Kalinowski J."/>
            <person name="Ruckert C."/>
        </authorList>
    </citation>
    <scope>NUCLEOTIDE SEQUENCE</scope>
    <source>
        <strain evidence="1">CGMCC 1.15034</strain>
    </source>
</reference>
<dbReference type="EMBL" id="BMHC01000020">
    <property type="protein sequence ID" value="GGI31345.1"/>
    <property type="molecule type" value="Genomic_DNA"/>
</dbReference>
<dbReference type="Proteomes" id="UP000625079">
    <property type="component" value="Unassembled WGS sequence"/>
</dbReference>
<evidence type="ECO:0000313" key="2">
    <source>
        <dbReference type="Proteomes" id="UP000625079"/>
    </source>
</evidence>
<accession>A0AA87WEL1</accession>
<protein>
    <submittedName>
        <fullName evidence="1">Uncharacterized protein</fullName>
    </submittedName>
</protein>
<dbReference type="AlphaFoldDB" id="A0AA87WEL1"/>
<gene>
    <name evidence="1" type="ORF">GCM10010987_63960</name>
</gene>
<name>A0AA87WEL1_9BRAD</name>
<proteinExistence type="predicted"/>
<organism evidence="1 2">
    <name type="scientific">Bradyrhizobium guangdongense</name>
    <dbReference type="NCBI Taxonomy" id="1325090"/>
    <lineage>
        <taxon>Bacteria</taxon>
        <taxon>Pseudomonadati</taxon>
        <taxon>Pseudomonadota</taxon>
        <taxon>Alphaproteobacteria</taxon>
        <taxon>Hyphomicrobiales</taxon>
        <taxon>Nitrobacteraceae</taxon>
        <taxon>Bradyrhizobium</taxon>
    </lineage>
</organism>
<evidence type="ECO:0000313" key="1">
    <source>
        <dbReference type="EMBL" id="GGI31345.1"/>
    </source>
</evidence>
<sequence>MRYLAIEAHDHGIGFAIGHIEPRFGDGLHQRWRAHDEYARCILVCRANELGGSDGARDNVFRRDDKPETRKFAETSSGVWVELLVTKQNGNPAVCQAPNVWIASGIAALPR</sequence>
<reference evidence="1" key="2">
    <citation type="submission" date="2022-12" db="EMBL/GenBank/DDBJ databases">
        <authorList>
            <person name="Sun Q."/>
            <person name="Zhou Y."/>
        </authorList>
    </citation>
    <scope>NUCLEOTIDE SEQUENCE</scope>
    <source>
        <strain evidence="1">CGMCC 1.15034</strain>
    </source>
</reference>
<comment type="caution">
    <text evidence="1">The sequence shown here is derived from an EMBL/GenBank/DDBJ whole genome shotgun (WGS) entry which is preliminary data.</text>
</comment>